<evidence type="ECO:0000256" key="6">
    <source>
        <dbReference type="ARBA" id="ARBA00022840"/>
    </source>
</evidence>
<comment type="subcellular location">
    <subcellularLocation>
        <location evidence="1">Nucleus</location>
        <location evidence="1">Nucleolus</location>
    </subcellularLocation>
    <subcellularLocation>
        <location evidence="2">Nucleus</location>
        <location evidence="2">Nucleoplasm</location>
    </subcellularLocation>
</comment>
<keyword evidence="5" id="KW-0547">Nucleotide-binding</keyword>
<evidence type="ECO:0000256" key="8">
    <source>
        <dbReference type="ARBA" id="ARBA00023242"/>
    </source>
</evidence>
<dbReference type="FunFam" id="3.40.50.300:FF:000142">
    <property type="entry name" value="Midasin"/>
    <property type="match status" value="1"/>
</dbReference>
<gene>
    <name evidence="10" type="ORF">OESDEN_01899</name>
</gene>
<comment type="similarity">
    <text evidence="3">Belongs to the midasin family.</text>
</comment>
<feature type="domain" description="AAA+ ATPase" evidence="9">
    <location>
        <begin position="100"/>
        <end position="242"/>
    </location>
</feature>
<accession>A0A0B1TKU2</accession>
<dbReference type="PANTHER" id="PTHR48103:SF2">
    <property type="entry name" value="MIDASIN"/>
    <property type="match status" value="1"/>
</dbReference>
<keyword evidence="11" id="KW-1185">Reference proteome</keyword>
<dbReference type="GO" id="GO:0030687">
    <property type="term" value="C:preribosome, large subunit precursor"/>
    <property type="evidence" value="ECO:0007669"/>
    <property type="project" value="TreeGrafter"/>
</dbReference>
<organism evidence="10 11">
    <name type="scientific">Oesophagostomum dentatum</name>
    <name type="common">Nodular worm</name>
    <dbReference type="NCBI Taxonomy" id="61180"/>
    <lineage>
        <taxon>Eukaryota</taxon>
        <taxon>Metazoa</taxon>
        <taxon>Ecdysozoa</taxon>
        <taxon>Nematoda</taxon>
        <taxon>Chromadorea</taxon>
        <taxon>Rhabditida</taxon>
        <taxon>Rhabditina</taxon>
        <taxon>Rhabditomorpha</taxon>
        <taxon>Strongyloidea</taxon>
        <taxon>Strongylidae</taxon>
        <taxon>Oesophagostomum</taxon>
    </lineage>
</organism>
<evidence type="ECO:0000313" key="10">
    <source>
        <dbReference type="EMBL" id="KHJ98128.1"/>
    </source>
</evidence>
<sequence length="823" mass="91051">MTLRDVFRWARRLATDSTCDDWLQVLANHGYFLLAGRCRNQKDVDSVVETLENELRRKIEPSKLFAVNSPYMPKDADTKGIVMTLGMRRMLVMTEQAWLRNEAVLMIGETGGGKTSLAQAVGRGNLMTINCHERTETADLLGRLRPREKGGFAWSDGIVISAMKAGAPLLIDEISLAEDSVLERLNPLFEEDRTLLLSDSGVEAHPIKAEEGFQIIATMNPGGDYGKKELVISCKIHFSYPKLCVTVLPKSGQVAIMREASFFLYSTLELMENSKILLLMLALHPILLLAGSKSFSKNMLTYSGEAAISVLHAPSVRDVVACAEIYAACIDNGLTRTSAVYEAISAVFLDALGSSPVRMTINLETVRSDAEKLLCHLSHEETVSTSTSLVLQENKDRLSIGGLSVVYGPLKPSKPKAFSLRAPTCVSNFYRIARGLLINKPILLEGAPGCGKSSTVMALAQLTGHPITRLNLSDQTDLSDLFGSDVPIVTDDGSISFRWEDGPVLRAIKRGEWVLLDEIYVEDLTKEDILFILKELPISAQINDSQLEAMVSITMHLASEQNFCGGPFPFNLRDILRWVSLFRKNGDMASCFDVLYVRRMRNAGDRQKVRDLYAKLFKESCIDAPVVVSADEKELRVGNVRLPRTTSSSFAHRSSNRILPAQSVLMHQYAVCADMQWLCLVIGPRNCGKRSTLENLAQICGAELHSIILNSETDAQELIGSYEQVVDDSAIVDAKASLRDILNSHVEQSAVNKVIAAGDITELETVTELVLADVKENMEVVTECREVLAHAARSAMRFEWRDSLFVKAYLEGHWLLIEDVNLC</sequence>
<proteinExistence type="inferred from homology"/>
<dbReference type="InterPro" id="IPR011704">
    <property type="entry name" value="ATPase_dyneun-rel_AAA"/>
</dbReference>
<dbReference type="GO" id="GO:0000055">
    <property type="term" value="P:ribosomal large subunit export from nucleus"/>
    <property type="evidence" value="ECO:0007669"/>
    <property type="project" value="TreeGrafter"/>
</dbReference>
<dbReference type="GO" id="GO:0000027">
    <property type="term" value="P:ribosomal large subunit assembly"/>
    <property type="evidence" value="ECO:0007669"/>
    <property type="project" value="TreeGrafter"/>
</dbReference>
<dbReference type="GO" id="GO:0005524">
    <property type="term" value="F:ATP binding"/>
    <property type="evidence" value="ECO:0007669"/>
    <property type="project" value="UniProtKB-KW"/>
</dbReference>
<dbReference type="InterPro" id="IPR040848">
    <property type="entry name" value="AAA_lid_7"/>
</dbReference>
<dbReference type="SUPFAM" id="SSF52540">
    <property type="entry name" value="P-loop containing nucleoside triphosphate hydrolases"/>
    <property type="match status" value="3"/>
</dbReference>
<dbReference type="Gene3D" id="3.40.50.300">
    <property type="entry name" value="P-loop containing nucleotide triphosphate hydrolases"/>
    <property type="match status" value="3"/>
</dbReference>
<dbReference type="PANTHER" id="PTHR48103">
    <property type="entry name" value="MIDASIN-RELATED"/>
    <property type="match status" value="1"/>
</dbReference>
<dbReference type="InterPro" id="IPR003593">
    <property type="entry name" value="AAA+_ATPase"/>
</dbReference>
<keyword evidence="8" id="KW-0539">Nucleus</keyword>
<dbReference type="CDD" id="cd00009">
    <property type="entry name" value="AAA"/>
    <property type="match status" value="1"/>
</dbReference>
<dbReference type="GO" id="GO:0016887">
    <property type="term" value="F:ATP hydrolysis activity"/>
    <property type="evidence" value="ECO:0007669"/>
    <property type="project" value="InterPro"/>
</dbReference>
<dbReference type="Pfam" id="PF17867">
    <property type="entry name" value="AAA_lid_7"/>
    <property type="match status" value="2"/>
</dbReference>
<dbReference type="SMART" id="SM00382">
    <property type="entry name" value="AAA"/>
    <property type="match status" value="2"/>
</dbReference>
<dbReference type="Proteomes" id="UP000053660">
    <property type="component" value="Unassembled WGS sequence"/>
</dbReference>
<evidence type="ECO:0000256" key="3">
    <source>
        <dbReference type="ARBA" id="ARBA00007188"/>
    </source>
</evidence>
<dbReference type="AlphaFoldDB" id="A0A0B1TKU2"/>
<dbReference type="EMBL" id="KN549354">
    <property type="protein sequence ID" value="KHJ98128.1"/>
    <property type="molecule type" value="Genomic_DNA"/>
</dbReference>
<evidence type="ECO:0000259" key="9">
    <source>
        <dbReference type="SMART" id="SM00382"/>
    </source>
</evidence>
<evidence type="ECO:0000256" key="7">
    <source>
        <dbReference type="ARBA" id="ARBA00023186"/>
    </source>
</evidence>
<evidence type="ECO:0000256" key="5">
    <source>
        <dbReference type="ARBA" id="ARBA00022741"/>
    </source>
</evidence>
<reference evidence="10 11" key="1">
    <citation type="submission" date="2014-03" db="EMBL/GenBank/DDBJ databases">
        <title>Draft genome of the hookworm Oesophagostomum dentatum.</title>
        <authorList>
            <person name="Mitreva M."/>
        </authorList>
    </citation>
    <scope>NUCLEOTIDE SEQUENCE [LARGE SCALE GENOMIC DNA]</scope>
    <source>
        <strain evidence="10 11">OD-Hann</strain>
    </source>
</reference>
<keyword evidence="6" id="KW-0067">ATP-binding</keyword>
<dbReference type="InterPro" id="IPR027417">
    <property type="entry name" value="P-loop_NTPase"/>
</dbReference>
<name>A0A0B1TKU2_OESDE</name>
<keyword evidence="7" id="KW-0143">Chaperone</keyword>
<evidence type="ECO:0000256" key="4">
    <source>
        <dbReference type="ARBA" id="ARBA00017143"/>
    </source>
</evidence>
<feature type="non-terminal residue" evidence="10">
    <location>
        <position position="823"/>
    </location>
</feature>
<protein>
    <recommendedName>
        <fullName evidence="4">Midasin</fullName>
    </recommendedName>
</protein>
<dbReference type="OrthoDB" id="422220at2759"/>
<feature type="domain" description="AAA+ ATPase" evidence="9">
    <location>
        <begin position="438"/>
        <end position="583"/>
    </location>
</feature>
<evidence type="ECO:0000256" key="1">
    <source>
        <dbReference type="ARBA" id="ARBA00004604"/>
    </source>
</evidence>
<evidence type="ECO:0000313" key="11">
    <source>
        <dbReference type="Proteomes" id="UP000053660"/>
    </source>
</evidence>
<dbReference type="GO" id="GO:0005654">
    <property type="term" value="C:nucleoplasm"/>
    <property type="evidence" value="ECO:0007669"/>
    <property type="project" value="UniProtKB-SubCell"/>
</dbReference>
<dbReference type="Pfam" id="PF07728">
    <property type="entry name" value="AAA_5"/>
    <property type="match status" value="2"/>
</dbReference>
<dbReference type="GO" id="GO:0005730">
    <property type="term" value="C:nucleolus"/>
    <property type="evidence" value="ECO:0007669"/>
    <property type="project" value="UniProtKB-SubCell"/>
</dbReference>
<evidence type="ECO:0000256" key="2">
    <source>
        <dbReference type="ARBA" id="ARBA00004642"/>
    </source>
</evidence>